<evidence type="ECO:0000259" key="16">
    <source>
        <dbReference type="Pfam" id="PF02563"/>
    </source>
</evidence>
<keyword evidence="13" id="KW-0998">Cell outer membrane</keyword>
<proteinExistence type="inferred from homology"/>
<comment type="subcellular location">
    <subcellularLocation>
        <location evidence="1">Cell outer membrane</location>
        <topology evidence="1">Multi-pass membrane protein</topology>
    </subcellularLocation>
</comment>
<feature type="chain" id="PRO_5035240561" description="Polysaccharide biosynthesis protein" evidence="15">
    <location>
        <begin position="23"/>
        <end position="408"/>
    </location>
</feature>
<dbReference type="Gene3D" id="3.10.560.10">
    <property type="entry name" value="Outer membrane lipoprotein wza domain like"/>
    <property type="match status" value="1"/>
</dbReference>
<comment type="caution">
    <text evidence="18">The sequence shown here is derived from an EMBL/GenBank/DDBJ whole genome shotgun (WGS) entry which is preliminary data.</text>
</comment>
<evidence type="ECO:0000256" key="7">
    <source>
        <dbReference type="ARBA" id="ARBA00022729"/>
    </source>
</evidence>
<keyword evidence="3" id="KW-0813">Transport</keyword>
<evidence type="ECO:0000259" key="17">
    <source>
        <dbReference type="Pfam" id="PF22461"/>
    </source>
</evidence>
<evidence type="ECO:0000256" key="4">
    <source>
        <dbReference type="ARBA" id="ARBA00022452"/>
    </source>
</evidence>
<dbReference type="GO" id="GO:0006811">
    <property type="term" value="P:monoatomic ion transport"/>
    <property type="evidence" value="ECO:0007669"/>
    <property type="project" value="UniProtKB-KW"/>
</dbReference>
<accession>A0A8J3H055</accession>
<reference evidence="18" key="2">
    <citation type="submission" date="2020-09" db="EMBL/GenBank/DDBJ databases">
        <authorList>
            <person name="Sun Q."/>
            <person name="Kim S."/>
        </authorList>
    </citation>
    <scope>NUCLEOTIDE SEQUENCE</scope>
    <source>
        <strain evidence="18">KCTC 42650</strain>
    </source>
</reference>
<keyword evidence="12" id="KW-0564">Palmitate</keyword>
<keyword evidence="4" id="KW-1134">Transmembrane beta strand</keyword>
<evidence type="ECO:0000256" key="2">
    <source>
        <dbReference type="ARBA" id="ARBA00009450"/>
    </source>
</evidence>
<keyword evidence="10" id="KW-0626">Porin</keyword>
<keyword evidence="14" id="KW-0449">Lipoprotein</keyword>
<comment type="similarity">
    <text evidence="2">Belongs to the BexD/CtrA/VexA family.</text>
</comment>
<keyword evidence="6" id="KW-0812">Transmembrane</keyword>
<feature type="domain" description="SLBB" evidence="17">
    <location>
        <begin position="207"/>
        <end position="265"/>
    </location>
</feature>
<dbReference type="InterPro" id="IPR054765">
    <property type="entry name" value="SLBB_dom"/>
</dbReference>
<dbReference type="Proteomes" id="UP000626220">
    <property type="component" value="Unassembled WGS sequence"/>
</dbReference>
<dbReference type="Pfam" id="PF02563">
    <property type="entry name" value="Poly_export"/>
    <property type="match status" value="1"/>
</dbReference>
<keyword evidence="11" id="KW-0472">Membrane</keyword>
<dbReference type="PANTHER" id="PTHR33619">
    <property type="entry name" value="POLYSACCHARIDE EXPORT PROTEIN GFCE-RELATED"/>
    <property type="match status" value="1"/>
</dbReference>
<reference evidence="18" key="1">
    <citation type="journal article" date="2014" name="Int. J. Syst. Evol. Microbiol.">
        <title>Complete genome sequence of Corynebacterium casei LMG S-19264T (=DSM 44701T), isolated from a smear-ripened cheese.</title>
        <authorList>
            <consortium name="US DOE Joint Genome Institute (JGI-PGF)"/>
            <person name="Walter F."/>
            <person name="Albersmeier A."/>
            <person name="Kalinowski J."/>
            <person name="Ruckert C."/>
        </authorList>
    </citation>
    <scope>NUCLEOTIDE SEQUENCE</scope>
    <source>
        <strain evidence="18">KCTC 42650</strain>
    </source>
</reference>
<evidence type="ECO:0000256" key="12">
    <source>
        <dbReference type="ARBA" id="ARBA00023139"/>
    </source>
</evidence>
<evidence type="ECO:0000256" key="14">
    <source>
        <dbReference type="ARBA" id="ARBA00023288"/>
    </source>
</evidence>
<evidence type="ECO:0000256" key="1">
    <source>
        <dbReference type="ARBA" id="ARBA00004571"/>
    </source>
</evidence>
<dbReference type="InterPro" id="IPR003715">
    <property type="entry name" value="Poly_export_N"/>
</dbReference>
<evidence type="ECO:0000256" key="15">
    <source>
        <dbReference type="SAM" id="SignalP"/>
    </source>
</evidence>
<dbReference type="InterPro" id="IPR049712">
    <property type="entry name" value="Poly_export"/>
</dbReference>
<sequence>MHFSRKTTSASVLALLMGACSAVPVSDNLEPVATGGAYQAQYRDFAVSRDAVGYLLAPQINASKCRPFAAEAQGSGGGGKYSGIIPAALRGEVLSRGDLVDFRMPEDTTFTGDYVISRDGTLKLPYLKPVPAQGRSTAQVAADVRRALLAGGYYDDAPDIALLVKDFASARVGVTGAVFEPQPVDIGGVPGDQVDSRRQEALGASTEGRNLSVALRRAGGIRPDADLSAVRITRNGTHYTLDLRGVLEGRTFEDVMLIGGDEIEVPTRLCFQDKMMRPGLISPPGISLYLSNLTQPAAGNAPSAIGQTVREVPYGTRFMQAVIDANCVGGPRASSADRSAALFSRNPMTGVSVVIQRKVETMRSRADRDDYDPYLLPGDAIACYDSGITNISEIARLMALAGAIAVVP</sequence>
<evidence type="ECO:0000256" key="9">
    <source>
        <dbReference type="ARBA" id="ARBA00023065"/>
    </source>
</evidence>
<keyword evidence="7 15" id="KW-0732">Signal</keyword>
<evidence type="ECO:0000256" key="6">
    <source>
        <dbReference type="ARBA" id="ARBA00022692"/>
    </source>
</evidence>
<organism evidence="18 19">
    <name type="scientific">Seohaeicola zhoushanensis</name>
    <dbReference type="NCBI Taxonomy" id="1569283"/>
    <lineage>
        <taxon>Bacteria</taxon>
        <taxon>Pseudomonadati</taxon>
        <taxon>Pseudomonadota</taxon>
        <taxon>Alphaproteobacteria</taxon>
        <taxon>Rhodobacterales</taxon>
        <taxon>Roseobacteraceae</taxon>
        <taxon>Seohaeicola</taxon>
    </lineage>
</organism>
<feature type="domain" description="Polysaccharide export protein N-terminal" evidence="16">
    <location>
        <begin position="93"/>
        <end position="160"/>
    </location>
</feature>
<evidence type="ECO:0000256" key="11">
    <source>
        <dbReference type="ARBA" id="ARBA00023136"/>
    </source>
</evidence>
<keyword evidence="8" id="KW-0625">Polysaccharide transport</keyword>
<evidence type="ECO:0000256" key="5">
    <source>
        <dbReference type="ARBA" id="ARBA00022597"/>
    </source>
</evidence>
<dbReference type="RefSeq" id="WP_308434602.1">
    <property type="nucleotide sequence ID" value="NZ_BNCJ01000010.1"/>
</dbReference>
<dbReference type="GO" id="GO:0009279">
    <property type="term" value="C:cell outer membrane"/>
    <property type="evidence" value="ECO:0007669"/>
    <property type="project" value="UniProtKB-SubCell"/>
</dbReference>
<dbReference type="GO" id="GO:0046930">
    <property type="term" value="C:pore complex"/>
    <property type="evidence" value="ECO:0007669"/>
    <property type="project" value="UniProtKB-KW"/>
</dbReference>
<name>A0A8J3H055_9RHOB</name>
<feature type="signal peptide" evidence="15">
    <location>
        <begin position="1"/>
        <end position="22"/>
    </location>
</feature>
<evidence type="ECO:0000256" key="3">
    <source>
        <dbReference type="ARBA" id="ARBA00022448"/>
    </source>
</evidence>
<dbReference type="GO" id="GO:0015159">
    <property type="term" value="F:polysaccharide transmembrane transporter activity"/>
    <property type="evidence" value="ECO:0007669"/>
    <property type="project" value="InterPro"/>
</dbReference>
<dbReference type="Pfam" id="PF22461">
    <property type="entry name" value="SLBB_2"/>
    <property type="match status" value="1"/>
</dbReference>
<protein>
    <recommendedName>
        <fullName evidence="20">Polysaccharide biosynthesis protein</fullName>
    </recommendedName>
</protein>
<evidence type="ECO:0000256" key="10">
    <source>
        <dbReference type="ARBA" id="ARBA00023114"/>
    </source>
</evidence>
<dbReference type="PROSITE" id="PS51257">
    <property type="entry name" value="PROKAR_LIPOPROTEIN"/>
    <property type="match status" value="1"/>
</dbReference>
<keyword evidence="5" id="KW-0762">Sugar transport</keyword>
<dbReference type="AlphaFoldDB" id="A0A8J3H055"/>
<evidence type="ECO:0008006" key="20">
    <source>
        <dbReference type="Google" id="ProtNLM"/>
    </source>
</evidence>
<evidence type="ECO:0000256" key="13">
    <source>
        <dbReference type="ARBA" id="ARBA00023237"/>
    </source>
</evidence>
<evidence type="ECO:0000313" key="18">
    <source>
        <dbReference type="EMBL" id="GHF59125.1"/>
    </source>
</evidence>
<evidence type="ECO:0000256" key="8">
    <source>
        <dbReference type="ARBA" id="ARBA00023047"/>
    </source>
</evidence>
<dbReference type="EMBL" id="BNCJ01000010">
    <property type="protein sequence ID" value="GHF59125.1"/>
    <property type="molecule type" value="Genomic_DNA"/>
</dbReference>
<dbReference type="PANTHER" id="PTHR33619:SF3">
    <property type="entry name" value="POLYSACCHARIDE EXPORT PROTEIN GFCE-RELATED"/>
    <property type="match status" value="1"/>
</dbReference>
<evidence type="ECO:0000313" key="19">
    <source>
        <dbReference type="Proteomes" id="UP000626220"/>
    </source>
</evidence>
<keyword evidence="19" id="KW-1185">Reference proteome</keyword>
<keyword evidence="9" id="KW-0406">Ion transport</keyword>
<gene>
    <name evidence="18" type="ORF">GCM10017056_33280</name>
</gene>
<dbReference type="GO" id="GO:0015288">
    <property type="term" value="F:porin activity"/>
    <property type="evidence" value="ECO:0007669"/>
    <property type="project" value="UniProtKB-KW"/>
</dbReference>